<dbReference type="GO" id="GO:0032259">
    <property type="term" value="P:methylation"/>
    <property type="evidence" value="ECO:0007669"/>
    <property type="project" value="UniProtKB-KW"/>
</dbReference>
<proteinExistence type="predicted"/>
<dbReference type="Pfam" id="PF10672">
    <property type="entry name" value="Methyltrans_SAM"/>
    <property type="match status" value="1"/>
</dbReference>
<dbReference type="GO" id="GO:0008168">
    <property type="term" value="F:methyltransferase activity"/>
    <property type="evidence" value="ECO:0007669"/>
    <property type="project" value="UniProtKB-KW"/>
</dbReference>
<evidence type="ECO:0000313" key="6">
    <source>
        <dbReference type="Proteomes" id="UP000635726"/>
    </source>
</evidence>
<dbReference type="Gene3D" id="3.40.50.150">
    <property type="entry name" value="Vaccinia Virus protein VP39"/>
    <property type="match status" value="1"/>
</dbReference>
<dbReference type="PANTHER" id="PTHR43042:SF3">
    <property type="entry name" value="RIBOSOMAL RNA LARGE SUBUNIT METHYLTRANSFERASE YWBD-RELATED"/>
    <property type="match status" value="1"/>
</dbReference>
<reference evidence="5" key="2">
    <citation type="submission" date="2020-09" db="EMBL/GenBank/DDBJ databases">
        <authorList>
            <person name="Sun Q."/>
            <person name="Ohkuma M."/>
        </authorList>
    </citation>
    <scope>NUCLEOTIDE SEQUENCE</scope>
    <source>
        <strain evidence="5">JCM 14371</strain>
    </source>
</reference>
<keyword evidence="1" id="KW-0489">Methyltransferase</keyword>
<dbReference type="SUPFAM" id="SSF53335">
    <property type="entry name" value="S-adenosyl-L-methionine-dependent methyltransferases"/>
    <property type="match status" value="1"/>
</dbReference>
<evidence type="ECO:0000256" key="3">
    <source>
        <dbReference type="ARBA" id="ARBA00022691"/>
    </source>
</evidence>
<organism evidence="5 6">
    <name type="scientific">Deinococcus aquiradiocola</name>
    <dbReference type="NCBI Taxonomy" id="393059"/>
    <lineage>
        <taxon>Bacteria</taxon>
        <taxon>Thermotogati</taxon>
        <taxon>Deinococcota</taxon>
        <taxon>Deinococci</taxon>
        <taxon>Deinococcales</taxon>
        <taxon>Deinococcaceae</taxon>
        <taxon>Deinococcus</taxon>
    </lineage>
</organism>
<protein>
    <recommendedName>
        <fullName evidence="4">S-adenosylmethionine-dependent methyltransferase domain-containing protein</fullName>
    </recommendedName>
</protein>
<dbReference type="AlphaFoldDB" id="A0A917P4E1"/>
<dbReference type="InterPro" id="IPR029063">
    <property type="entry name" value="SAM-dependent_MTases_sf"/>
</dbReference>
<gene>
    <name evidence="5" type="ORF">GCM10008939_01080</name>
</gene>
<keyword evidence="3" id="KW-0949">S-adenosyl-L-methionine</keyword>
<keyword evidence="6" id="KW-1185">Reference proteome</keyword>
<feature type="domain" description="S-adenosylmethionine-dependent methyltransferase" evidence="4">
    <location>
        <begin position="105"/>
        <end position="303"/>
    </location>
</feature>
<sequence length="315" mass="34811">MTLPPDPTLQAQRLLARRAHLPAQGTTVYRAAHLTETDHVYALDLAGDTGILSLYRDLSAAQEHALARAWADAATLRAVYVKRRPQEARHAANVDRDRLAPPRPLWGEDTPEVTALEDGVPYLIRPGGDLSVGLFTDARPARRWVRTHATGRVLNTFAYTCAFGLNATLAGADTVKNLDLSRKVLEWGQQNYALSGQPHPDRDFIYGDVFDWLHRLARKDDRYDLVILDPPSFARSRSGVWRSERDYANLAALAAALLAPHGHLLAMNNHAGVTHATFERMLHAGAPHLKVTERLGPGEDYPAATHLKVVTLQAD</sequence>
<evidence type="ECO:0000256" key="2">
    <source>
        <dbReference type="ARBA" id="ARBA00022679"/>
    </source>
</evidence>
<name>A0A917P4E1_9DEIO</name>
<dbReference type="PANTHER" id="PTHR43042">
    <property type="entry name" value="SAM-DEPENDENT METHYLTRANSFERASE"/>
    <property type="match status" value="1"/>
</dbReference>
<evidence type="ECO:0000313" key="5">
    <source>
        <dbReference type="EMBL" id="GGJ61133.1"/>
    </source>
</evidence>
<accession>A0A917P4E1</accession>
<dbReference type="InterPro" id="IPR019614">
    <property type="entry name" value="SAM-dep_methyl-trfase"/>
</dbReference>
<evidence type="ECO:0000259" key="4">
    <source>
        <dbReference type="Pfam" id="PF10672"/>
    </source>
</evidence>
<dbReference type="RefSeq" id="WP_188960288.1">
    <property type="nucleotide sequence ID" value="NZ_BMOE01000001.1"/>
</dbReference>
<evidence type="ECO:0000256" key="1">
    <source>
        <dbReference type="ARBA" id="ARBA00022603"/>
    </source>
</evidence>
<keyword evidence="2" id="KW-0808">Transferase</keyword>
<dbReference type="Proteomes" id="UP000635726">
    <property type="component" value="Unassembled WGS sequence"/>
</dbReference>
<reference evidence="5" key="1">
    <citation type="journal article" date="2014" name="Int. J. Syst. Evol. Microbiol.">
        <title>Complete genome sequence of Corynebacterium casei LMG S-19264T (=DSM 44701T), isolated from a smear-ripened cheese.</title>
        <authorList>
            <consortium name="US DOE Joint Genome Institute (JGI-PGF)"/>
            <person name="Walter F."/>
            <person name="Albersmeier A."/>
            <person name="Kalinowski J."/>
            <person name="Ruckert C."/>
        </authorList>
    </citation>
    <scope>NUCLEOTIDE SEQUENCE</scope>
    <source>
        <strain evidence="5">JCM 14371</strain>
    </source>
</reference>
<dbReference type="EMBL" id="BMOE01000001">
    <property type="protein sequence ID" value="GGJ61133.1"/>
    <property type="molecule type" value="Genomic_DNA"/>
</dbReference>
<comment type="caution">
    <text evidence="5">The sequence shown here is derived from an EMBL/GenBank/DDBJ whole genome shotgun (WGS) entry which is preliminary data.</text>
</comment>